<keyword evidence="5" id="KW-1185">Reference proteome</keyword>
<proteinExistence type="predicted"/>
<dbReference type="GO" id="GO:0005737">
    <property type="term" value="C:cytoplasm"/>
    <property type="evidence" value="ECO:0007669"/>
    <property type="project" value="TreeGrafter"/>
</dbReference>
<name>A0A6L5GPE7_9FIRM</name>
<dbReference type="Proteomes" id="UP000473648">
    <property type="component" value="Unassembled WGS sequence"/>
</dbReference>
<dbReference type="AlphaFoldDB" id="A0A6L5GPE7"/>
<comment type="caution">
    <text evidence="4">The sequence shown here is derived from an EMBL/GenBank/DDBJ whole genome shotgun (WGS) entry which is preliminary data.</text>
</comment>
<evidence type="ECO:0000313" key="4">
    <source>
        <dbReference type="EMBL" id="MQM72159.1"/>
    </source>
</evidence>
<dbReference type="GO" id="GO:0016491">
    <property type="term" value="F:oxidoreductase activity"/>
    <property type="evidence" value="ECO:0007669"/>
    <property type="project" value="UniProtKB-KW"/>
</dbReference>
<dbReference type="PANTHER" id="PTHR13847">
    <property type="entry name" value="SARCOSINE DEHYDROGENASE-RELATED"/>
    <property type="match status" value="1"/>
</dbReference>
<dbReference type="Gene3D" id="3.50.50.60">
    <property type="entry name" value="FAD/NAD(P)-binding domain"/>
    <property type="match status" value="1"/>
</dbReference>
<protein>
    <submittedName>
        <fullName evidence="4">FAD-binding oxidoreductase</fullName>
    </submittedName>
</protein>
<dbReference type="InterPro" id="IPR006076">
    <property type="entry name" value="FAD-dep_OxRdtase"/>
</dbReference>
<evidence type="ECO:0000256" key="2">
    <source>
        <dbReference type="SAM" id="Phobius"/>
    </source>
</evidence>
<keyword evidence="2" id="KW-1133">Transmembrane helix</keyword>
<keyword evidence="2" id="KW-0812">Transmembrane</keyword>
<gene>
    <name evidence="4" type="ORF">FRC53_01750</name>
</gene>
<feature type="domain" description="FAD dependent oxidoreductase" evidence="3">
    <location>
        <begin position="7"/>
        <end position="366"/>
    </location>
</feature>
<keyword evidence="2" id="KW-0472">Membrane</keyword>
<evidence type="ECO:0000259" key="3">
    <source>
        <dbReference type="Pfam" id="PF01266"/>
    </source>
</evidence>
<dbReference type="Pfam" id="PF01266">
    <property type="entry name" value="DAO"/>
    <property type="match status" value="1"/>
</dbReference>
<keyword evidence="1" id="KW-0560">Oxidoreductase</keyword>
<accession>A0A6L5GPE7</accession>
<evidence type="ECO:0000313" key="5">
    <source>
        <dbReference type="Proteomes" id="UP000473648"/>
    </source>
</evidence>
<dbReference type="EMBL" id="VOGB01000003">
    <property type="protein sequence ID" value="MQM72159.1"/>
    <property type="molecule type" value="Genomic_DNA"/>
</dbReference>
<reference evidence="4" key="1">
    <citation type="journal article" date="2020" name="Appl. Environ. Microbiol.">
        <title>Medium-Chain Fatty Acid Synthesis by 'Candidatus Weimeria bifida' gen. nov., sp. nov., and 'Candidatus Pseudoramibacter fermentans' sp. nov.</title>
        <authorList>
            <person name="Scarborough M.J."/>
            <person name="Myers K.S."/>
            <person name="Donohue T.J."/>
            <person name="Noguera D.R."/>
        </authorList>
    </citation>
    <scope>NUCLEOTIDE SEQUENCE</scope>
    <source>
        <strain evidence="4">EUB1.1</strain>
    </source>
</reference>
<dbReference type="PANTHER" id="PTHR13847:SF287">
    <property type="entry name" value="FAD-DEPENDENT OXIDOREDUCTASE DOMAIN-CONTAINING PROTEIN 1"/>
    <property type="match status" value="1"/>
</dbReference>
<organism evidence="4 5">
    <name type="scientific">Candidatus Pseudoramibacter fermentans</name>
    <dbReference type="NCBI Taxonomy" id="2594427"/>
    <lineage>
        <taxon>Bacteria</taxon>
        <taxon>Bacillati</taxon>
        <taxon>Bacillota</taxon>
        <taxon>Clostridia</taxon>
        <taxon>Eubacteriales</taxon>
        <taxon>Eubacteriaceae</taxon>
        <taxon>Pseudoramibacter</taxon>
    </lineage>
</organism>
<dbReference type="InterPro" id="IPR036188">
    <property type="entry name" value="FAD/NAD-bd_sf"/>
</dbReference>
<sequence length="391" mass="43103">MSKKKRIGIIGGGISGTALGFNLSLYDDADVTLFEKGRIGCGTTAKSAGTVCLFDDSLNNRYWDVRLYGFETYLKMERERKGSAGFDKTGTLVCATSEKEVDRIKAGIALAESAGYTGEYITDKARIKQILPMLNTDTILGAGYTADDGYFDGTMISNTFAQKMEANGGTILRGADVTEIVIENGTAKGVKTADGDRYDFDVVVDCTGPWSRFTGEMAGLDVPIWHTKAEAFFVVPPEKHLDYVFPILKFPAFYALRAGNNIFICKSHLSMNLDDPMHAGQWDPDRLPEREGTDDYFIDFLFHQFEKNVPGLTDAGLNSSWLSYRAETRDFLPIVGDTPVKNYLLATGYGGNGVIEAPAVSRDLAKYIMRGESTLLLEEWAFSRLLKDKGE</sequence>
<evidence type="ECO:0000256" key="1">
    <source>
        <dbReference type="ARBA" id="ARBA00023002"/>
    </source>
</evidence>
<dbReference type="SUPFAM" id="SSF51905">
    <property type="entry name" value="FAD/NAD(P)-binding domain"/>
    <property type="match status" value="1"/>
</dbReference>
<feature type="transmembrane region" description="Helical" evidence="2">
    <location>
        <begin position="7"/>
        <end position="26"/>
    </location>
</feature>
<dbReference type="Gene3D" id="3.30.9.10">
    <property type="entry name" value="D-Amino Acid Oxidase, subunit A, domain 2"/>
    <property type="match status" value="1"/>
</dbReference>